<feature type="domain" description="UDENN" evidence="3">
    <location>
        <begin position="144"/>
        <end position="631"/>
    </location>
</feature>
<evidence type="ECO:0000313" key="5">
    <source>
        <dbReference type="Proteomes" id="UP000054107"/>
    </source>
</evidence>
<feature type="region of interest" description="Disordered" evidence="2">
    <location>
        <begin position="98"/>
        <end position="118"/>
    </location>
</feature>
<sequence length="638" mass="71674">MEGEISIQKATHSAFKHLGLSDTAKSQSQGSLYDSSSSNNSPKIGFLEADMSDSVFDYPLRKQCSTSILQSSGHSLGVSASHPNLIVKDDLQILHRTPTPPFSPSPPPSITTTTAGQDITDNGAEDKFLTLDPLDLANFRKWIVGFCIVNFDLEIGQALDYAYPPMDLTITEQKNICFTAFPDSNVFEVGDQIFNIRVRASTSKFAASGPTTDAGFLYGYVFFRQKKDPTIRRGYFQKSLVLLSQHPFVGLFSRVVSILGPAFFDAGQPMLEAACMNIAQWKSPCEGKVIDLPFLGRLLQVELPTSFKPQLLETTPFDMNKLQPDVQVGRVKFNKLDQSLMDLKIMASLPVGGLYHHFRDILKELWLLWELMLLAEPIVVIAPDPGVCSEAVISLVDIINPIPYCGDYRPYFTIQDSDFKSFVTKNKPLSSLVLGVTNPFFNTAVQHWPNIVRVGKQQLRKPDGTLILSHMQHMHSGKSKPGLGNKSNVLFNFVQGVTSKRKSVISRDRELVKMLTEASVRGYPPDWVLNNILKRHFVELTEKFLVPLNRYFSTLVPVSKSASGETLRLRPFQTDQFMKFLKEQGPQLPFKSTFKTRTSTTDPTKELYSQFLKCGNFATWLQQRTLRAEAEMNRKRML</sequence>
<dbReference type="InterPro" id="IPR037516">
    <property type="entry name" value="Tripartite_DENN"/>
</dbReference>
<dbReference type="Proteomes" id="UP000054107">
    <property type="component" value="Unassembled WGS sequence"/>
</dbReference>
<keyword evidence="5" id="KW-1185">Reference proteome</keyword>
<protein>
    <recommendedName>
        <fullName evidence="3">UDENN domain-containing protein</fullName>
    </recommendedName>
</protein>
<dbReference type="PANTHER" id="PTHR13677:SF0">
    <property type="entry name" value="LD41638P"/>
    <property type="match status" value="1"/>
</dbReference>
<organism evidence="4 5">
    <name type="scientific">Parasitella parasitica</name>
    <dbReference type="NCBI Taxonomy" id="35722"/>
    <lineage>
        <taxon>Eukaryota</taxon>
        <taxon>Fungi</taxon>
        <taxon>Fungi incertae sedis</taxon>
        <taxon>Mucoromycota</taxon>
        <taxon>Mucoromycotina</taxon>
        <taxon>Mucoromycetes</taxon>
        <taxon>Mucorales</taxon>
        <taxon>Mucorineae</taxon>
        <taxon>Mucoraceae</taxon>
        <taxon>Parasitella</taxon>
    </lineage>
</organism>
<gene>
    <name evidence="4" type="primary">PARPA_10365.1 scaffold 40148</name>
</gene>
<feature type="compositionally biased region" description="Pro residues" evidence="2">
    <location>
        <begin position="98"/>
        <end position="109"/>
    </location>
</feature>
<dbReference type="GO" id="GO:0005085">
    <property type="term" value="F:guanyl-nucleotide exchange factor activity"/>
    <property type="evidence" value="ECO:0007669"/>
    <property type="project" value="InterPro"/>
</dbReference>
<evidence type="ECO:0000259" key="3">
    <source>
        <dbReference type="PROSITE" id="PS50211"/>
    </source>
</evidence>
<dbReference type="AlphaFoldDB" id="A0A0B7NKQ7"/>
<proteinExistence type="inferred from homology"/>
<comment type="similarity">
    <text evidence="1">Belongs to the DENND6 family.</text>
</comment>
<evidence type="ECO:0000256" key="1">
    <source>
        <dbReference type="ARBA" id="ARBA00007159"/>
    </source>
</evidence>
<evidence type="ECO:0000313" key="4">
    <source>
        <dbReference type="EMBL" id="CEP16120.1"/>
    </source>
</evidence>
<name>A0A0B7NKQ7_9FUNG</name>
<dbReference type="PROSITE" id="PS50211">
    <property type="entry name" value="DENN"/>
    <property type="match status" value="1"/>
</dbReference>
<accession>A0A0B7NKQ7</accession>
<dbReference type="PANTHER" id="PTHR13677">
    <property type="entry name" value="LD41638P"/>
    <property type="match status" value="1"/>
</dbReference>
<reference evidence="4 5" key="1">
    <citation type="submission" date="2014-09" db="EMBL/GenBank/DDBJ databases">
        <authorList>
            <person name="Ellenberger Sabrina"/>
        </authorList>
    </citation>
    <scope>NUCLEOTIDE SEQUENCE [LARGE SCALE GENOMIC DNA]</scope>
    <source>
        <strain evidence="4 5">CBS 412.66</strain>
    </source>
</reference>
<dbReference type="GO" id="GO:0055037">
    <property type="term" value="C:recycling endosome"/>
    <property type="evidence" value="ECO:0007669"/>
    <property type="project" value="TreeGrafter"/>
</dbReference>
<evidence type="ECO:0000256" key="2">
    <source>
        <dbReference type="SAM" id="MobiDB-lite"/>
    </source>
</evidence>
<dbReference type="InterPro" id="IPR024224">
    <property type="entry name" value="DENND6"/>
</dbReference>
<dbReference type="OrthoDB" id="10265409at2759"/>
<dbReference type="EMBL" id="LN732853">
    <property type="protein sequence ID" value="CEP16120.1"/>
    <property type="molecule type" value="Genomic_DNA"/>
</dbReference>